<accession>A0ACA9JXI2</accession>
<dbReference type="Proteomes" id="UP000789525">
    <property type="component" value="Unassembled WGS sequence"/>
</dbReference>
<reference evidence="1" key="1">
    <citation type="submission" date="2021-06" db="EMBL/GenBank/DDBJ databases">
        <authorList>
            <person name="Kallberg Y."/>
            <person name="Tangrot J."/>
            <person name="Rosling A."/>
        </authorList>
    </citation>
    <scope>NUCLEOTIDE SEQUENCE</scope>
    <source>
        <strain evidence="1">CL356</strain>
    </source>
</reference>
<name>A0ACA9JXI2_9GLOM</name>
<evidence type="ECO:0000313" key="2">
    <source>
        <dbReference type="Proteomes" id="UP000789525"/>
    </source>
</evidence>
<keyword evidence="2" id="KW-1185">Reference proteome</keyword>
<protein>
    <submittedName>
        <fullName evidence="1">10739_t:CDS:1</fullName>
    </submittedName>
</protein>
<evidence type="ECO:0000313" key="1">
    <source>
        <dbReference type="EMBL" id="CAG8441171.1"/>
    </source>
</evidence>
<dbReference type="EMBL" id="CAJVPT010000236">
    <property type="protein sequence ID" value="CAG8441171.1"/>
    <property type="molecule type" value="Genomic_DNA"/>
</dbReference>
<proteinExistence type="predicted"/>
<gene>
    <name evidence="1" type="ORF">ACOLOM_LOCUS237</name>
</gene>
<organism evidence="1 2">
    <name type="scientific">Acaulospora colombiana</name>
    <dbReference type="NCBI Taxonomy" id="27376"/>
    <lineage>
        <taxon>Eukaryota</taxon>
        <taxon>Fungi</taxon>
        <taxon>Fungi incertae sedis</taxon>
        <taxon>Mucoromycota</taxon>
        <taxon>Glomeromycotina</taxon>
        <taxon>Glomeromycetes</taxon>
        <taxon>Diversisporales</taxon>
        <taxon>Acaulosporaceae</taxon>
        <taxon>Acaulospora</taxon>
    </lineage>
</organism>
<sequence length="612" mass="68519">MSWVLQAETELDLKDWISCFESAKRHAFSSSNDLASSAAATVIPHKELGGDTSQSAAEDGEHSNDDHASTPRPISENSQNDSLELPPSESRRNSVNNANIISKRSSTSTLSTTTPGARLAPQHSYPTYPPPLRNQGSMNAIVTTNNGSNGNNGSQSAPSSAGGNNEKSVNPTVPPSSTSSNQQNFWGSIQWGIMPAMNMLINSVNGSEGDGDEDGEDFKWKKKFFSKIKNNRSRSGSGPVGFGIDGWVIFITGAEYPQILMAHNLQLHLLFEDMSEREFLLDVYQGGLVKDDNLFRGRVYFTQDRLYFYSVVMSVVNKFYIPWREIKLVSLEATNPQQIVAFSDVSDQKYVIKFFLNDDRSFYEKALLIWRLVTGEKVPTLQGIYDALWNESQNKNAPLREANEKSTETSEVEMYYSNEADENNGTLSSEKYAHESRTQPETDDKYRNNDEIHGNHDKTPNKINHGDSNHENEFPFGKNSGGNSLKAPKPIRPGFSTVQPRGDEDQPSILPTSPVACGCFDHLEKLEVEVEYPVSARKLYQTLFENSSLWERMHQRKRHTLQYVGAWAADEDGVRRRELRFIMSIPIGGSASKAKETECIETHTCQRCDDYT</sequence>
<comment type="caution">
    <text evidence="1">The sequence shown here is derived from an EMBL/GenBank/DDBJ whole genome shotgun (WGS) entry which is preliminary data.</text>
</comment>